<organism evidence="1 2">
    <name type="scientific">Paragonimus westermani</name>
    <dbReference type="NCBI Taxonomy" id="34504"/>
    <lineage>
        <taxon>Eukaryota</taxon>
        <taxon>Metazoa</taxon>
        <taxon>Spiralia</taxon>
        <taxon>Lophotrochozoa</taxon>
        <taxon>Platyhelminthes</taxon>
        <taxon>Trematoda</taxon>
        <taxon>Digenea</taxon>
        <taxon>Plagiorchiida</taxon>
        <taxon>Troglotremata</taxon>
        <taxon>Troglotrematidae</taxon>
        <taxon>Paragonimus</taxon>
    </lineage>
</organism>
<evidence type="ECO:0000313" key="2">
    <source>
        <dbReference type="Proteomes" id="UP000324629"/>
    </source>
</evidence>
<proteinExistence type="predicted"/>
<feature type="non-terminal residue" evidence="1">
    <location>
        <position position="54"/>
    </location>
</feature>
<evidence type="ECO:0000313" key="1">
    <source>
        <dbReference type="EMBL" id="KAA3670456.1"/>
    </source>
</evidence>
<dbReference type="AlphaFoldDB" id="A0A5J4N4I4"/>
<sequence length="54" mass="6026">LGCSQFLSERMNLKESSLSSIETDLCSSIYAQFTSLQKQGLPLTTTKKDLLLEQ</sequence>
<accession>A0A5J4N4I4</accession>
<dbReference type="EMBL" id="QNGE01010459">
    <property type="protein sequence ID" value="KAA3670456.1"/>
    <property type="molecule type" value="Genomic_DNA"/>
</dbReference>
<dbReference type="Proteomes" id="UP000324629">
    <property type="component" value="Unassembled WGS sequence"/>
</dbReference>
<comment type="caution">
    <text evidence="1">The sequence shown here is derived from an EMBL/GenBank/DDBJ whole genome shotgun (WGS) entry which is preliminary data.</text>
</comment>
<protein>
    <submittedName>
        <fullName evidence="1">Uncharacterized protein</fullName>
    </submittedName>
</protein>
<gene>
    <name evidence="1" type="ORF">DEA37_0004242</name>
</gene>
<reference evidence="1 2" key="1">
    <citation type="journal article" date="2019" name="Gigascience">
        <title>Whole-genome sequence of the oriental lung fluke Paragonimus westermani.</title>
        <authorList>
            <person name="Oey H."/>
            <person name="Zakrzewski M."/>
            <person name="Narain K."/>
            <person name="Devi K.R."/>
            <person name="Agatsuma T."/>
            <person name="Nawaratna S."/>
            <person name="Gobert G.N."/>
            <person name="Jones M.K."/>
            <person name="Ragan M.A."/>
            <person name="McManus D.P."/>
            <person name="Krause L."/>
        </authorList>
    </citation>
    <scope>NUCLEOTIDE SEQUENCE [LARGE SCALE GENOMIC DNA]</scope>
    <source>
        <strain evidence="1 2">IND2009</strain>
    </source>
</reference>
<keyword evidence="2" id="KW-1185">Reference proteome</keyword>
<feature type="non-terminal residue" evidence="1">
    <location>
        <position position="1"/>
    </location>
</feature>
<name>A0A5J4N4I4_9TREM</name>